<gene>
    <name evidence="3" type="ORF">CYLTODRAFT_350783</name>
</gene>
<dbReference type="Pfam" id="PF04847">
    <property type="entry name" value="Calcipressin"/>
    <property type="match status" value="1"/>
</dbReference>
<dbReference type="InterPro" id="IPR012677">
    <property type="entry name" value="Nucleotide-bd_a/b_plait_sf"/>
</dbReference>
<dbReference type="PANTHER" id="PTHR10300:SF14">
    <property type="entry name" value="PROTEIN SARAH"/>
    <property type="match status" value="1"/>
</dbReference>
<accession>A0A0D7BF04</accession>
<dbReference type="EMBL" id="KN880496">
    <property type="protein sequence ID" value="KIY68770.1"/>
    <property type="molecule type" value="Genomic_DNA"/>
</dbReference>
<evidence type="ECO:0000313" key="3">
    <source>
        <dbReference type="EMBL" id="KIY68770.1"/>
    </source>
</evidence>
<dbReference type="CDD" id="cd12434">
    <property type="entry name" value="RRM_RCAN_like"/>
    <property type="match status" value="1"/>
</dbReference>
<dbReference type="Gene3D" id="3.30.70.330">
    <property type="match status" value="1"/>
</dbReference>
<dbReference type="OrthoDB" id="17212at2759"/>
<dbReference type="InterPro" id="IPR035979">
    <property type="entry name" value="RBD_domain_sf"/>
</dbReference>
<dbReference type="GO" id="GO:0003676">
    <property type="term" value="F:nucleic acid binding"/>
    <property type="evidence" value="ECO:0007669"/>
    <property type="project" value="InterPro"/>
</dbReference>
<dbReference type="STRING" id="1314674.A0A0D7BF04"/>
<evidence type="ECO:0000256" key="1">
    <source>
        <dbReference type="ARBA" id="ARBA00008209"/>
    </source>
</evidence>
<feature type="region of interest" description="Disordered" evidence="2">
    <location>
        <begin position="1"/>
        <end position="29"/>
    </location>
</feature>
<dbReference type="AlphaFoldDB" id="A0A0D7BF04"/>
<reference evidence="3 4" key="1">
    <citation type="journal article" date="2015" name="Fungal Genet. Biol.">
        <title>Evolution of novel wood decay mechanisms in Agaricales revealed by the genome sequences of Fistulina hepatica and Cylindrobasidium torrendii.</title>
        <authorList>
            <person name="Floudas D."/>
            <person name="Held B.W."/>
            <person name="Riley R."/>
            <person name="Nagy L.G."/>
            <person name="Koehler G."/>
            <person name="Ransdell A.S."/>
            <person name="Younus H."/>
            <person name="Chow J."/>
            <person name="Chiniquy J."/>
            <person name="Lipzen A."/>
            <person name="Tritt A."/>
            <person name="Sun H."/>
            <person name="Haridas S."/>
            <person name="LaButti K."/>
            <person name="Ohm R.A."/>
            <person name="Kues U."/>
            <person name="Blanchette R.A."/>
            <person name="Grigoriev I.V."/>
            <person name="Minto R.E."/>
            <person name="Hibbett D.S."/>
        </authorList>
    </citation>
    <scope>NUCLEOTIDE SEQUENCE [LARGE SCALE GENOMIC DNA]</scope>
    <source>
        <strain evidence="3 4">FP15055 ss-10</strain>
    </source>
</reference>
<evidence type="ECO:0000256" key="2">
    <source>
        <dbReference type="SAM" id="MobiDB-lite"/>
    </source>
</evidence>
<organism evidence="3 4">
    <name type="scientific">Cylindrobasidium torrendii FP15055 ss-10</name>
    <dbReference type="NCBI Taxonomy" id="1314674"/>
    <lineage>
        <taxon>Eukaryota</taxon>
        <taxon>Fungi</taxon>
        <taxon>Dikarya</taxon>
        <taxon>Basidiomycota</taxon>
        <taxon>Agaricomycotina</taxon>
        <taxon>Agaricomycetes</taxon>
        <taxon>Agaricomycetidae</taxon>
        <taxon>Agaricales</taxon>
        <taxon>Marasmiineae</taxon>
        <taxon>Physalacriaceae</taxon>
        <taxon>Cylindrobasidium</taxon>
    </lineage>
</organism>
<keyword evidence="4" id="KW-1185">Reference proteome</keyword>
<sequence length="245" mass="26654">MAIVTSHPASSAGSSRSASPTTDTDTTTNTLAVTSLPKTFFHPNILAVLRDHLEAFGEINQWVPLPTFGRIIVVFVHNSVAETAKRECDPIILRGSVHDSAQTVLRVYRADPNPLVTAFGAVVPQAAYLRPPEIEKNFLISPPGSPPVGWEHIREDPPNATPLADDLIAALNLLKLQERGPSVEVLLDPEEGGVGVFVEDCDRHVFDPSADSDDEHSWVYGQTGPRTPYEKTVPIPTAMPPMRAW</sequence>
<dbReference type="GO" id="GO:0008597">
    <property type="term" value="F:calcium-dependent protein serine/threonine phosphatase regulator activity"/>
    <property type="evidence" value="ECO:0007669"/>
    <property type="project" value="TreeGrafter"/>
</dbReference>
<dbReference type="SUPFAM" id="SSF54928">
    <property type="entry name" value="RNA-binding domain, RBD"/>
    <property type="match status" value="1"/>
</dbReference>
<proteinExistence type="inferred from homology"/>
<dbReference type="InterPro" id="IPR006931">
    <property type="entry name" value="Calcipressin"/>
</dbReference>
<protein>
    <submittedName>
        <fullName evidence="3">Calcipressin</fullName>
    </submittedName>
</protein>
<comment type="similarity">
    <text evidence="1">Belongs to the RCAN family.</text>
</comment>
<feature type="region of interest" description="Disordered" evidence="2">
    <location>
        <begin position="207"/>
        <end position="235"/>
    </location>
</feature>
<dbReference type="PANTHER" id="PTHR10300">
    <property type="entry name" value="CALCIPRESSIN"/>
    <property type="match status" value="1"/>
</dbReference>
<dbReference type="Proteomes" id="UP000054007">
    <property type="component" value="Unassembled WGS sequence"/>
</dbReference>
<name>A0A0D7BF04_9AGAR</name>
<evidence type="ECO:0000313" key="4">
    <source>
        <dbReference type="Proteomes" id="UP000054007"/>
    </source>
</evidence>
<dbReference type="GO" id="GO:0019722">
    <property type="term" value="P:calcium-mediated signaling"/>
    <property type="evidence" value="ECO:0007669"/>
    <property type="project" value="InterPro"/>
</dbReference>
<dbReference type="GO" id="GO:0005737">
    <property type="term" value="C:cytoplasm"/>
    <property type="evidence" value="ECO:0007669"/>
    <property type="project" value="TreeGrafter"/>
</dbReference>
<dbReference type="GO" id="GO:0005634">
    <property type="term" value="C:nucleus"/>
    <property type="evidence" value="ECO:0007669"/>
    <property type="project" value="TreeGrafter"/>
</dbReference>